<dbReference type="SUPFAM" id="SSF51306">
    <property type="entry name" value="LexA/Signal peptidase"/>
    <property type="match status" value="1"/>
</dbReference>
<evidence type="ECO:0000256" key="3">
    <source>
        <dbReference type="ARBA" id="ARBA00022705"/>
    </source>
</evidence>
<dbReference type="InterPro" id="IPR015927">
    <property type="entry name" value="Peptidase_S24_S26A/B/C"/>
</dbReference>
<dbReference type="STRING" id="1434232.MAIT1_04026"/>
<dbReference type="Gene3D" id="1.10.10.10">
    <property type="entry name" value="Winged helix-like DNA-binding domain superfamily/Winged helix DNA-binding domain"/>
    <property type="match status" value="1"/>
</dbReference>
<dbReference type="FunFam" id="2.10.109.10:FF:000001">
    <property type="entry name" value="LexA repressor"/>
    <property type="match status" value="1"/>
</dbReference>
<dbReference type="AlphaFoldDB" id="A0A1Y2K485"/>
<comment type="similarity">
    <text evidence="1 12">Belongs to the peptidase S24 family.</text>
</comment>
<dbReference type="CDD" id="cd06529">
    <property type="entry name" value="S24_LexA-like"/>
    <property type="match status" value="1"/>
</dbReference>
<dbReference type="Pfam" id="PF01726">
    <property type="entry name" value="LexA_DNA_bind"/>
    <property type="match status" value="1"/>
</dbReference>
<keyword evidence="10" id="KW-0234">DNA repair</keyword>
<keyword evidence="8" id="KW-0238">DNA-binding</keyword>
<reference evidence="16 17" key="1">
    <citation type="journal article" date="2016" name="BMC Genomics">
        <title>Combined genomic and structural analyses of a cultured magnetotactic bacterium reveals its niche adaptation to a dynamic environment.</title>
        <authorList>
            <person name="Araujo A.C."/>
            <person name="Morillo V."/>
            <person name="Cypriano J."/>
            <person name="Teixeira L.C."/>
            <person name="Leao P."/>
            <person name="Lyra S."/>
            <person name="Almeida L.G."/>
            <person name="Bazylinski D.A."/>
            <person name="Vasconcellos A.T."/>
            <person name="Abreu F."/>
            <person name="Lins U."/>
        </authorList>
    </citation>
    <scope>NUCLEOTIDE SEQUENCE [LARGE SCALE GENOMIC DNA]</scope>
    <source>
        <strain evidence="16 17">IT-1</strain>
    </source>
</reference>
<dbReference type="Pfam" id="PF00717">
    <property type="entry name" value="Peptidase_S24"/>
    <property type="match status" value="1"/>
</dbReference>
<keyword evidence="9" id="KW-0804">Transcription</keyword>
<evidence type="ECO:0000256" key="9">
    <source>
        <dbReference type="ARBA" id="ARBA00023163"/>
    </source>
</evidence>
<organism evidence="16 17">
    <name type="scientific">Magnetofaba australis IT-1</name>
    <dbReference type="NCBI Taxonomy" id="1434232"/>
    <lineage>
        <taxon>Bacteria</taxon>
        <taxon>Pseudomonadati</taxon>
        <taxon>Pseudomonadota</taxon>
        <taxon>Magnetococcia</taxon>
        <taxon>Magnetococcales</taxon>
        <taxon>Magnetococcaceae</taxon>
        <taxon>Magnetofaba</taxon>
    </lineage>
</organism>
<dbReference type="EMBL" id="LVJN01000019">
    <property type="protein sequence ID" value="OSM04175.1"/>
    <property type="molecule type" value="Genomic_DNA"/>
</dbReference>
<evidence type="ECO:0000256" key="7">
    <source>
        <dbReference type="ARBA" id="ARBA00023015"/>
    </source>
</evidence>
<keyword evidence="7" id="KW-0805">Transcription regulation</keyword>
<evidence type="ECO:0000313" key="16">
    <source>
        <dbReference type="EMBL" id="OSM04175.1"/>
    </source>
</evidence>
<dbReference type="Proteomes" id="UP000194003">
    <property type="component" value="Unassembled WGS sequence"/>
</dbReference>
<dbReference type="InterPro" id="IPR006197">
    <property type="entry name" value="Peptidase_S24_LexA"/>
</dbReference>
<dbReference type="InterPro" id="IPR006199">
    <property type="entry name" value="LexA_DNA-bd_dom"/>
</dbReference>
<keyword evidence="5 12" id="KW-0378">Hydrolase</keyword>
<dbReference type="InterPro" id="IPR036388">
    <property type="entry name" value="WH-like_DNA-bd_sf"/>
</dbReference>
<dbReference type="InterPro" id="IPR050077">
    <property type="entry name" value="LexA_repressor"/>
</dbReference>
<dbReference type="GO" id="GO:0006260">
    <property type="term" value="P:DNA replication"/>
    <property type="evidence" value="ECO:0007669"/>
    <property type="project" value="UniProtKB-KW"/>
</dbReference>
<evidence type="ECO:0000256" key="6">
    <source>
        <dbReference type="ARBA" id="ARBA00022813"/>
    </source>
</evidence>
<dbReference type="InterPro" id="IPR036390">
    <property type="entry name" value="WH_DNA-bd_sf"/>
</dbReference>
<evidence type="ECO:0000256" key="8">
    <source>
        <dbReference type="ARBA" id="ARBA00023125"/>
    </source>
</evidence>
<evidence type="ECO:0000256" key="1">
    <source>
        <dbReference type="ARBA" id="ARBA00007484"/>
    </source>
</evidence>
<dbReference type="InterPro" id="IPR006200">
    <property type="entry name" value="LexA"/>
</dbReference>
<dbReference type="PANTHER" id="PTHR33516:SF2">
    <property type="entry name" value="LEXA REPRESSOR-RELATED"/>
    <property type="match status" value="1"/>
</dbReference>
<dbReference type="GO" id="GO:0006281">
    <property type="term" value="P:DNA repair"/>
    <property type="evidence" value="ECO:0007669"/>
    <property type="project" value="UniProtKB-KW"/>
</dbReference>
<dbReference type="GO" id="GO:0045892">
    <property type="term" value="P:negative regulation of DNA-templated transcription"/>
    <property type="evidence" value="ECO:0007669"/>
    <property type="project" value="InterPro"/>
</dbReference>
<dbReference type="InterPro" id="IPR036286">
    <property type="entry name" value="LexA/Signal_pep-like_sf"/>
</dbReference>
<protein>
    <submittedName>
        <fullName evidence="16">Putative SOS-response transcriptional repressor, LexA</fullName>
    </submittedName>
</protein>
<evidence type="ECO:0000256" key="13">
    <source>
        <dbReference type="SAM" id="MobiDB-lite"/>
    </source>
</evidence>
<name>A0A1Y2K485_9PROT</name>
<evidence type="ECO:0000259" key="15">
    <source>
        <dbReference type="Pfam" id="PF01726"/>
    </source>
</evidence>
<keyword evidence="2" id="KW-0678">Repressor</keyword>
<evidence type="ECO:0000256" key="2">
    <source>
        <dbReference type="ARBA" id="ARBA00022491"/>
    </source>
</evidence>
<dbReference type="SUPFAM" id="SSF46785">
    <property type="entry name" value="Winged helix' DNA-binding domain"/>
    <property type="match status" value="1"/>
</dbReference>
<evidence type="ECO:0000256" key="12">
    <source>
        <dbReference type="RuleBase" id="RU003991"/>
    </source>
</evidence>
<keyword evidence="3" id="KW-0235">DNA replication</keyword>
<keyword evidence="6 12" id="KW-0068">Autocatalytic cleavage</keyword>
<feature type="compositionally biased region" description="Basic and acidic residues" evidence="13">
    <location>
        <begin position="43"/>
        <end position="54"/>
    </location>
</feature>
<evidence type="ECO:0000259" key="14">
    <source>
        <dbReference type="Pfam" id="PF00717"/>
    </source>
</evidence>
<gene>
    <name evidence="16" type="ORF">MAIT1_04026</name>
</gene>
<feature type="domain" description="LexA repressor DNA-binding" evidence="15">
    <location>
        <begin position="1"/>
        <end position="40"/>
    </location>
</feature>
<dbReference type="GO" id="GO:0006508">
    <property type="term" value="P:proteolysis"/>
    <property type="evidence" value="ECO:0007669"/>
    <property type="project" value="InterPro"/>
</dbReference>
<comment type="caution">
    <text evidence="16">The sequence shown here is derived from an EMBL/GenBank/DDBJ whole genome shotgun (WGS) entry which is preliminary data.</text>
</comment>
<dbReference type="NCBIfam" id="TIGR00498">
    <property type="entry name" value="lexA"/>
    <property type="match status" value="1"/>
</dbReference>
<dbReference type="GO" id="GO:0003677">
    <property type="term" value="F:DNA binding"/>
    <property type="evidence" value="ECO:0007669"/>
    <property type="project" value="UniProtKB-KW"/>
</dbReference>
<dbReference type="Gene3D" id="2.10.109.10">
    <property type="entry name" value="Umud Fragment, subunit A"/>
    <property type="match status" value="1"/>
</dbReference>
<dbReference type="PANTHER" id="PTHR33516">
    <property type="entry name" value="LEXA REPRESSOR"/>
    <property type="match status" value="1"/>
</dbReference>
<proteinExistence type="inferred from homology"/>
<dbReference type="InterPro" id="IPR039418">
    <property type="entry name" value="LexA-like"/>
</dbReference>
<evidence type="ECO:0000256" key="4">
    <source>
        <dbReference type="ARBA" id="ARBA00022763"/>
    </source>
</evidence>
<dbReference type="PRINTS" id="PR00726">
    <property type="entry name" value="LEXASERPTASE"/>
</dbReference>
<dbReference type="GO" id="GO:0004252">
    <property type="term" value="F:serine-type endopeptidase activity"/>
    <property type="evidence" value="ECO:0007669"/>
    <property type="project" value="InterPro"/>
</dbReference>
<evidence type="ECO:0000256" key="5">
    <source>
        <dbReference type="ARBA" id="ARBA00022801"/>
    </source>
</evidence>
<dbReference type="GO" id="GO:0009432">
    <property type="term" value="P:SOS response"/>
    <property type="evidence" value="ECO:0007669"/>
    <property type="project" value="UniProtKB-KW"/>
</dbReference>
<sequence length="197" mass="21181">MPPTVQEIAEALGMKTPSAHEQVKKMEQKGFLQRTPRKPRSIKIVERPAVDDASGKLASPRKGKPGVPKLKPIPIIGEVAAGVPILAVENQVGELLIESSLASGPCFALKVRGDSMIDAEINDGDIVIVRQQALAENGDIVVAMLEGEATVKRLHISESVIQLRPENRSYKPIEVPPDGNIRILGKVLAVRGWEAGP</sequence>
<keyword evidence="17" id="KW-1185">Reference proteome</keyword>
<feature type="domain" description="Peptidase S24/S26A/S26B/S26C" evidence="14">
    <location>
        <begin position="74"/>
        <end position="187"/>
    </location>
</feature>
<keyword evidence="11" id="KW-0742">SOS response</keyword>
<feature type="region of interest" description="Disordered" evidence="13">
    <location>
        <begin position="27"/>
        <end position="65"/>
    </location>
</feature>
<accession>A0A1Y2K485</accession>
<keyword evidence="4" id="KW-0227">DNA damage</keyword>
<evidence type="ECO:0000313" key="17">
    <source>
        <dbReference type="Proteomes" id="UP000194003"/>
    </source>
</evidence>
<evidence type="ECO:0000256" key="10">
    <source>
        <dbReference type="ARBA" id="ARBA00023204"/>
    </source>
</evidence>
<evidence type="ECO:0000256" key="11">
    <source>
        <dbReference type="ARBA" id="ARBA00023236"/>
    </source>
</evidence>